<evidence type="ECO:0000313" key="3">
    <source>
        <dbReference type="EMBL" id="KAH6651763.1"/>
    </source>
</evidence>
<dbReference type="Gene3D" id="3.40.50.300">
    <property type="entry name" value="P-loop containing nucleotide triphosphate hydrolases"/>
    <property type="match status" value="1"/>
</dbReference>
<dbReference type="GO" id="GO:0033588">
    <property type="term" value="C:elongator holoenzyme complex"/>
    <property type="evidence" value="ECO:0007669"/>
    <property type="project" value="InterPro"/>
</dbReference>
<dbReference type="EMBL" id="JAGPXC010000006">
    <property type="protein sequence ID" value="KAH6651763.1"/>
    <property type="molecule type" value="Genomic_DNA"/>
</dbReference>
<comment type="similarity">
    <text evidence="2">Belongs to the ELP6 family.</text>
</comment>
<dbReference type="GO" id="GO:0002098">
    <property type="term" value="P:tRNA wobble uridine modification"/>
    <property type="evidence" value="ECO:0007669"/>
    <property type="project" value="InterPro"/>
</dbReference>
<comment type="pathway">
    <text evidence="1">tRNA modification; 5-methoxycarbonylmethyl-2-thiouridine-tRNA biosynthesis.</text>
</comment>
<comment type="caution">
    <text evidence="3">The sequence shown here is derived from an EMBL/GenBank/DDBJ whole genome shotgun (WGS) entry which is preliminary data.</text>
</comment>
<evidence type="ECO:0000313" key="4">
    <source>
        <dbReference type="Proteomes" id="UP000758603"/>
    </source>
</evidence>
<name>A0A9P8UGN4_9PEZI</name>
<protein>
    <recommendedName>
        <fullName evidence="5">Elongator complex protein 6</fullName>
    </recommendedName>
</protein>
<dbReference type="InterPro" id="IPR018627">
    <property type="entry name" value="ELP6"/>
</dbReference>
<dbReference type="PANTHER" id="PTHR16184:SF6">
    <property type="entry name" value="ELONGATOR COMPLEX PROTEIN 6"/>
    <property type="match status" value="1"/>
</dbReference>
<accession>A0A9P8UGN4</accession>
<organism evidence="3 4">
    <name type="scientific">Truncatella angustata</name>
    <dbReference type="NCBI Taxonomy" id="152316"/>
    <lineage>
        <taxon>Eukaryota</taxon>
        <taxon>Fungi</taxon>
        <taxon>Dikarya</taxon>
        <taxon>Ascomycota</taxon>
        <taxon>Pezizomycotina</taxon>
        <taxon>Sordariomycetes</taxon>
        <taxon>Xylariomycetidae</taxon>
        <taxon>Amphisphaeriales</taxon>
        <taxon>Sporocadaceae</taxon>
        <taxon>Truncatella</taxon>
    </lineage>
</organism>
<evidence type="ECO:0000256" key="1">
    <source>
        <dbReference type="ARBA" id="ARBA00005043"/>
    </source>
</evidence>
<dbReference type="Proteomes" id="UP000758603">
    <property type="component" value="Unassembled WGS sequence"/>
</dbReference>
<proteinExistence type="inferred from homology"/>
<evidence type="ECO:0008006" key="5">
    <source>
        <dbReference type="Google" id="ProtNLM"/>
    </source>
</evidence>
<evidence type="ECO:0000256" key="2">
    <source>
        <dbReference type="ARBA" id="ARBA00008837"/>
    </source>
</evidence>
<keyword evidence="4" id="KW-1185">Reference proteome</keyword>
<dbReference type="PANTHER" id="PTHR16184">
    <property type="entry name" value="ELONGATOR COMPLEX PROTEIN 6"/>
    <property type="match status" value="1"/>
</dbReference>
<dbReference type="RefSeq" id="XP_045956041.1">
    <property type="nucleotide sequence ID" value="XM_046096269.1"/>
</dbReference>
<gene>
    <name evidence="3" type="ORF">BKA67DRAFT_337463</name>
</gene>
<dbReference type="OrthoDB" id="9995306at2759"/>
<reference evidence="3" key="1">
    <citation type="journal article" date="2021" name="Nat. Commun.">
        <title>Genetic determinants of endophytism in the Arabidopsis root mycobiome.</title>
        <authorList>
            <person name="Mesny F."/>
            <person name="Miyauchi S."/>
            <person name="Thiergart T."/>
            <person name="Pickel B."/>
            <person name="Atanasova L."/>
            <person name="Karlsson M."/>
            <person name="Huettel B."/>
            <person name="Barry K.W."/>
            <person name="Haridas S."/>
            <person name="Chen C."/>
            <person name="Bauer D."/>
            <person name="Andreopoulos W."/>
            <person name="Pangilinan J."/>
            <person name="LaButti K."/>
            <person name="Riley R."/>
            <person name="Lipzen A."/>
            <person name="Clum A."/>
            <person name="Drula E."/>
            <person name="Henrissat B."/>
            <person name="Kohler A."/>
            <person name="Grigoriev I.V."/>
            <person name="Martin F.M."/>
            <person name="Hacquard S."/>
        </authorList>
    </citation>
    <scope>NUCLEOTIDE SEQUENCE</scope>
    <source>
        <strain evidence="3">MPI-SDFR-AT-0073</strain>
    </source>
</reference>
<dbReference type="Pfam" id="PF09807">
    <property type="entry name" value="ELP6"/>
    <property type="match status" value="1"/>
</dbReference>
<dbReference type="AlphaFoldDB" id="A0A9P8UGN4"/>
<dbReference type="GeneID" id="70125162"/>
<dbReference type="CDD" id="cd19495">
    <property type="entry name" value="Elp6"/>
    <property type="match status" value="1"/>
</dbReference>
<sequence length="282" mass="29808">MASSRIPPLLEPYLGLPPEASLIVLTSVLGASTNWLTQRYLCSFLATTSRNAPAESEGSNGLAEGDTCVVLVSFMRDFAFWKEGMGRLGLDLDGLSKKQKFKFVDGLSGLFSASSGPGIKLPLAGNYGQHILRAASLAELQQVVQGALQTCATRNIVLVLDNPDLLLAASGNEVSAEALKDTLLNLRENVTSTVVTLAADEPLVSAQSTSLEKDHAAVTLSLAHEAEMVVSLRLLDTGTARDVSGVLRVTPGGDATGFVTEERELLYFVGGDGGVRVFERGQ</sequence>
<dbReference type="InterPro" id="IPR027417">
    <property type="entry name" value="P-loop_NTPase"/>
</dbReference>